<name>A0ABV7FZT1_9PROT</name>
<evidence type="ECO:0000259" key="2">
    <source>
        <dbReference type="Pfam" id="PF18912"/>
    </source>
</evidence>
<dbReference type="Proteomes" id="UP001595593">
    <property type="component" value="Unassembled WGS sequence"/>
</dbReference>
<dbReference type="Pfam" id="PF18912">
    <property type="entry name" value="DZR_2"/>
    <property type="match status" value="1"/>
</dbReference>
<dbReference type="EMBL" id="JBHRTN010000010">
    <property type="protein sequence ID" value="MFC3125928.1"/>
    <property type="molecule type" value="Genomic_DNA"/>
</dbReference>
<dbReference type="Gene3D" id="3.40.50.2020">
    <property type="match status" value="1"/>
</dbReference>
<feature type="domain" description="Double zinc ribbon" evidence="2">
    <location>
        <begin position="17"/>
        <end position="84"/>
    </location>
</feature>
<accession>A0ABV7FZT1</accession>
<protein>
    <submittedName>
        <fullName evidence="3">ComF family protein</fullName>
    </submittedName>
</protein>
<comment type="caution">
    <text evidence="3">The sequence shown here is derived from an EMBL/GenBank/DDBJ whole genome shotgun (WGS) entry which is preliminary data.</text>
</comment>
<reference evidence="4" key="1">
    <citation type="journal article" date="2019" name="Int. J. Syst. Evol. Microbiol.">
        <title>The Global Catalogue of Microorganisms (GCM) 10K type strain sequencing project: providing services to taxonomists for standard genome sequencing and annotation.</title>
        <authorList>
            <consortium name="The Broad Institute Genomics Platform"/>
            <consortium name="The Broad Institute Genome Sequencing Center for Infectious Disease"/>
            <person name="Wu L."/>
            <person name="Ma J."/>
        </authorList>
    </citation>
    <scope>NUCLEOTIDE SEQUENCE [LARGE SCALE GENOMIC DNA]</scope>
    <source>
        <strain evidence="4">KCTC 52094</strain>
    </source>
</reference>
<dbReference type="PANTHER" id="PTHR47505:SF1">
    <property type="entry name" value="DNA UTILIZATION PROTEIN YHGH"/>
    <property type="match status" value="1"/>
</dbReference>
<evidence type="ECO:0000256" key="1">
    <source>
        <dbReference type="ARBA" id="ARBA00008007"/>
    </source>
</evidence>
<dbReference type="InterPro" id="IPR044005">
    <property type="entry name" value="DZR_2"/>
</dbReference>
<proteinExistence type="inferred from homology"/>
<dbReference type="CDD" id="cd06223">
    <property type="entry name" value="PRTases_typeI"/>
    <property type="match status" value="1"/>
</dbReference>
<keyword evidence="4" id="KW-1185">Reference proteome</keyword>
<dbReference type="InterPro" id="IPR051910">
    <property type="entry name" value="ComF/GntX_DNA_util-trans"/>
</dbReference>
<evidence type="ECO:0000313" key="3">
    <source>
        <dbReference type="EMBL" id="MFC3125928.1"/>
    </source>
</evidence>
<dbReference type="PANTHER" id="PTHR47505">
    <property type="entry name" value="DNA UTILIZATION PROTEIN YHGH"/>
    <property type="match status" value="1"/>
</dbReference>
<dbReference type="SUPFAM" id="SSF53271">
    <property type="entry name" value="PRTase-like"/>
    <property type="match status" value="1"/>
</dbReference>
<comment type="similarity">
    <text evidence="1">Belongs to the ComF/GntX family.</text>
</comment>
<dbReference type="InterPro" id="IPR000836">
    <property type="entry name" value="PRTase_dom"/>
</dbReference>
<dbReference type="InterPro" id="IPR029057">
    <property type="entry name" value="PRTase-like"/>
</dbReference>
<organism evidence="3 4">
    <name type="scientific">Teichococcus globiformis</name>
    <dbReference type="NCBI Taxonomy" id="2307229"/>
    <lineage>
        <taxon>Bacteria</taxon>
        <taxon>Pseudomonadati</taxon>
        <taxon>Pseudomonadota</taxon>
        <taxon>Alphaproteobacteria</taxon>
        <taxon>Acetobacterales</taxon>
        <taxon>Roseomonadaceae</taxon>
        <taxon>Roseomonas</taxon>
    </lineage>
</organism>
<evidence type="ECO:0000313" key="4">
    <source>
        <dbReference type="Proteomes" id="UP001595593"/>
    </source>
</evidence>
<gene>
    <name evidence="3" type="ORF">ACFOD4_12735</name>
</gene>
<sequence>MDIAAGRAALRRLGEGVLDAVLPPRCLACGEPVVSHGTLCSGCFAGLEAIGDPQCFRCGSPFVHEGQASTGEGSLGEGFLCNSCSEKPPVYGRARAAYLYNDGSKRLLLPLKHGDRTDLSRPLARRMAIAGRRILQDADLLIPVPLHHRRLLKRRYNQASLLAAELSRQSAVPWAPNLLRRHKRTPPLGPLGAFERREALADAFHLGQQRSVVQGRRVVLVDDVLTSGATVGACATVLLSHGAAGVDVLAAARVANRSLVEGGFDD</sequence>